<evidence type="ECO:0000256" key="6">
    <source>
        <dbReference type="SAM" id="SignalP"/>
    </source>
</evidence>
<accession>A0A8J3DB72</accession>
<comment type="similarity">
    <text evidence="2">Belongs to the SusD family.</text>
</comment>
<sequence>MKKFKILFVALLAGVSIAGCSDLEENPVGLLAPESFFTSLDDIQTAVNGAYGHMEHRFFMSREMSMSLMLRSDMVDLNVNVTNPERVQFNDVAVLADNANIEAYWPKAYQIIGAANQAIAGAEAVNADAAAKNRIVAQAYFARAFVYFHLVRQFGAIPYLSEPVTDIQAASSISKTPAAEVYANIIADLQFAKEWLPNTQVSRAIPAKSAASAYLADVYLTTGDYQKAYAEAKEIISREQTYNLGLESDFQNLFDVTKTDASKEPIFVIDFIGQSDGDQGRDYQAAFTGIRADDQYGYGGGWSVLVPSLRVYNTWDGRDYRKAVSLDTTGVFNGKVEPYTNFTKFYSAGDNRPHIAKYTRKAGAALNGNGRNTKSNYIMMRYAEVLLIAAEALNETTPGSAEAAGYVNRVRARARAGAAGKPSRSYPADVAAGLSKDVFTAMVLEERKWELAFEFKRWYDIARRKLADGPNGVFSASGLEGAKPKFQSNRDYLFPLPANELVRNKNLAPQNPGY</sequence>
<dbReference type="Pfam" id="PF07980">
    <property type="entry name" value="SusD_RagB"/>
    <property type="match status" value="1"/>
</dbReference>
<keyword evidence="4" id="KW-0472">Membrane</keyword>
<dbReference type="GO" id="GO:0009279">
    <property type="term" value="C:cell outer membrane"/>
    <property type="evidence" value="ECO:0007669"/>
    <property type="project" value="UniProtKB-SubCell"/>
</dbReference>
<name>A0A8J3DB72_9BACT</name>
<evidence type="ECO:0000313" key="9">
    <source>
        <dbReference type="EMBL" id="GHB84861.1"/>
    </source>
</evidence>
<gene>
    <name evidence="9" type="ORF">GCM10007390_45120</name>
</gene>
<reference evidence="9 10" key="1">
    <citation type="journal article" date="2014" name="Int. J. Syst. Evol. Microbiol.">
        <title>Complete genome sequence of Corynebacterium casei LMG S-19264T (=DSM 44701T), isolated from a smear-ripened cheese.</title>
        <authorList>
            <consortium name="US DOE Joint Genome Institute (JGI-PGF)"/>
            <person name="Walter F."/>
            <person name="Albersmeier A."/>
            <person name="Kalinowski J."/>
            <person name="Ruckert C."/>
        </authorList>
    </citation>
    <scope>NUCLEOTIDE SEQUENCE [LARGE SCALE GENOMIC DNA]</scope>
    <source>
        <strain evidence="9 10">KCTC 12866</strain>
    </source>
</reference>
<evidence type="ECO:0000259" key="7">
    <source>
        <dbReference type="Pfam" id="PF07980"/>
    </source>
</evidence>
<dbReference type="SUPFAM" id="SSF48452">
    <property type="entry name" value="TPR-like"/>
    <property type="match status" value="1"/>
</dbReference>
<dbReference type="InterPro" id="IPR033985">
    <property type="entry name" value="SusD-like_N"/>
</dbReference>
<dbReference type="InterPro" id="IPR011990">
    <property type="entry name" value="TPR-like_helical_dom_sf"/>
</dbReference>
<evidence type="ECO:0000259" key="8">
    <source>
        <dbReference type="Pfam" id="PF14322"/>
    </source>
</evidence>
<dbReference type="Gene3D" id="1.25.40.390">
    <property type="match status" value="1"/>
</dbReference>
<evidence type="ECO:0000256" key="4">
    <source>
        <dbReference type="ARBA" id="ARBA00023136"/>
    </source>
</evidence>
<dbReference type="PROSITE" id="PS51257">
    <property type="entry name" value="PROKAR_LIPOPROTEIN"/>
    <property type="match status" value="1"/>
</dbReference>
<comment type="caution">
    <text evidence="9">The sequence shown here is derived from an EMBL/GenBank/DDBJ whole genome shotgun (WGS) entry which is preliminary data.</text>
</comment>
<dbReference type="InterPro" id="IPR012944">
    <property type="entry name" value="SusD_RagB_dom"/>
</dbReference>
<dbReference type="Pfam" id="PF14322">
    <property type="entry name" value="SusD-like_3"/>
    <property type="match status" value="1"/>
</dbReference>
<keyword evidence="5" id="KW-0998">Cell outer membrane</keyword>
<feature type="chain" id="PRO_5035160833" evidence="6">
    <location>
        <begin position="19"/>
        <end position="514"/>
    </location>
</feature>
<evidence type="ECO:0000256" key="3">
    <source>
        <dbReference type="ARBA" id="ARBA00022729"/>
    </source>
</evidence>
<feature type="domain" description="SusD-like N-terminal" evidence="8">
    <location>
        <begin position="71"/>
        <end position="220"/>
    </location>
</feature>
<dbReference type="AlphaFoldDB" id="A0A8J3DB72"/>
<keyword evidence="3 6" id="KW-0732">Signal</keyword>
<dbReference type="Proteomes" id="UP000598271">
    <property type="component" value="Unassembled WGS sequence"/>
</dbReference>
<comment type="subcellular location">
    <subcellularLocation>
        <location evidence="1">Cell outer membrane</location>
    </subcellularLocation>
</comment>
<keyword evidence="10" id="KW-1185">Reference proteome</keyword>
<organism evidence="9 10">
    <name type="scientific">Persicitalea jodogahamensis</name>
    <dbReference type="NCBI Taxonomy" id="402147"/>
    <lineage>
        <taxon>Bacteria</taxon>
        <taxon>Pseudomonadati</taxon>
        <taxon>Bacteroidota</taxon>
        <taxon>Cytophagia</taxon>
        <taxon>Cytophagales</taxon>
        <taxon>Spirosomataceae</taxon>
        <taxon>Persicitalea</taxon>
    </lineage>
</organism>
<dbReference type="EMBL" id="BMXF01000006">
    <property type="protein sequence ID" value="GHB84861.1"/>
    <property type="molecule type" value="Genomic_DNA"/>
</dbReference>
<evidence type="ECO:0000256" key="5">
    <source>
        <dbReference type="ARBA" id="ARBA00023237"/>
    </source>
</evidence>
<feature type="signal peptide" evidence="6">
    <location>
        <begin position="1"/>
        <end position="18"/>
    </location>
</feature>
<protein>
    <submittedName>
        <fullName evidence="9">Membrane protein</fullName>
    </submittedName>
</protein>
<evidence type="ECO:0000313" key="10">
    <source>
        <dbReference type="Proteomes" id="UP000598271"/>
    </source>
</evidence>
<feature type="domain" description="RagB/SusD" evidence="7">
    <location>
        <begin position="352"/>
        <end position="514"/>
    </location>
</feature>
<evidence type="ECO:0000256" key="1">
    <source>
        <dbReference type="ARBA" id="ARBA00004442"/>
    </source>
</evidence>
<proteinExistence type="inferred from homology"/>
<evidence type="ECO:0000256" key="2">
    <source>
        <dbReference type="ARBA" id="ARBA00006275"/>
    </source>
</evidence>
<dbReference type="RefSeq" id="WP_189567745.1">
    <property type="nucleotide sequence ID" value="NZ_BMXF01000006.1"/>
</dbReference>